<dbReference type="PROSITE" id="PS51387">
    <property type="entry name" value="FAD_PCMH"/>
    <property type="match status" value="1"/>
</dbReference>
<dbReference type="EMBL" id="MSFO01000007">
    <property type="protein sequence ID" value="PLB46163.1"/>
    <property type="molecule type" value="Genomic_DNA"/>
</dbReference>
<dbReference type="InterPro" id="IPR016169">
    <property type="entry name" value="FAD-bd_PCMH_sub2"/>
</dbReference>
<dbReference type="Pfam" id="PF01565">
    <property type="entry name" value="FAD_binding_4"/>
    <property type="match status" value="1"/>
</dbReference>
<gene>
    <name evidence="5" type="ORF">P170DRAFT_449683</name>
</gene>
<organism evidence="5 6">
    <name type="scientific">Aspergillus steynii IBT 23096</name>
    <dbReference type="NCBI Taxonomy" id="1392250"/>
    <lineage>
        <taxon>Eukaryota</taxon>
        <taxon>Fungi</taxon>
        <taxon>Dikarya</taxon>
        <taxon>Ascomycota</taxon>
        <taxon>Pezizomycotina</taxon>
        <taxon>Eurotiomycetes</taxon>
        <taxon>Eurotiomycetidae</taxon>
        <taxon>Eurotiales</taxon>
        <taxon>Aspergillaceae</taxon>
        <taxon>Aspergillus</taxon>
        <taxon>Aspergillus subgen. Circumdati</taxon>
    </lineage>
</organism>
<dbReference type="InterPro" id="IPR006094">
    <property type="entry name" value="Oxid_FAD_bind_N"/>
</dbReference>
<dbReference type="STRING" id="1392250.A0A2I2FZW1"/>
<dbReference type="RefSeq" id="XP_024701465.1">
    <property type="nucleotide sequence ID" value="XM_024851060.1"/>
</dbReference>
<keyword evidence="6" id="KW-1185">Reference proteome</keyword>
<dbReference type="InterPro" id="IPR016166">
    <property type="entry name" value="FAD-bd_PCMH"/>
</dbReference>
<comment type="similarity">
    <text evidence="1">Belongs to the oxygen-dependent FAD-linked oxidoreductase family.</text>
</comment>
<dbReference type="GO" id="GO:0071949">
    <property type="term" value="F:FAD binding"/>
    <property type="evidence" value="ECO:0007669"/>
    <property type="project" value="InterPro"/>
</dbReference>
<dbReference type="GO" id="GO:0016491">
    <property type="term" value="F:oxidoreductase activity"/>
    <property type="evidence" value="ECO:0007669"/>
    <property type="project" value="UniProtKB-KW"/>
</dbReference>
<dbReference type="InterPro" id="IPR050432">
    <property type="entry name" value="FAD-linked_Oxidoreductases_BP"/>
</dbReference>
<evidence type="ECO:0000256" key="3">
    <source>
        <dbReference type="SAM" id="SignalP"/>
    </source>
</evidence>
<sequence>MTKLLPLLALLGLSSASFPGSCKCTPGDTCWPSQETWDTLNSTVSGKLIRNTPPAISCYPGPYHSEEECAYVHSQWSNSTFQSLKPVGYVYPTDDPCPPVDVSAGEKPGNCTLGPAPVYTVNATEVEDLVAGMQFARERNLRFVVRNTGHDLLGKSEGYGALQVWIKYLRKGIRIHDVYEPSKAALCSKAKWNGTAITIAGGYVWDDVYKLAFPRNLTVVGGGDPTVGCIGGYIQGGGHSPASRDYGLAADQILEAQVLLANGTTVTASPCQNSDLYFAIRGGGAGTYGIVTSATIKAYPSKPVVAQSLTISPLTKNLDPLLEAVTDIHAAYPHISDAGFSGYGTWSINSHSAIVGNSTVGYVHAIAAMGVLLSEAKASFASILKSLQKYNGTSLFVTVTWFEFPSYPTYYMTMSGAQISGGNGNSAMTSRMFDKKALTSDRAALREMVGVVAGTREESTIMSIELNGGGKVFDHDPLSGLSPAWRSTYMVEVVSRGWSEDADEKTAKAVKADISYKKNWAMRKLTPFLGSYLNEADRNDPLWATDFYGVHYLPLTMIKRKYDPEDFFYCPTCVGSTGWYQRFLPHKDYGPLCSTGL</sequence>
<evidence type="ECO:0000256" key="1">
    <source>
        <dbReference type="ARBA" id="ARBA00005466"/>
    </source>
</evidence>
<accession>A0A2I2FZW1</accession>
<keyword evidence="3" id="KW-0732">Signal</keyword>
<evidence type="ECO:0000259" key="4">
    <source>
        <dbReference type="PROSITE" id="PS51387"/>
    </source>
</evidence>
<feature type="chain" id="PRO_5014186685" evidence="3">
    <location>
        <begin position="17"/>
        <end position="597"/>
    </location>
</feature>
<name>A0A2I2FZW1_9EURO</name>
<protein>
    <submittedName>
        <fullName evidence="5">Isoamyl alcohol oxidase</fullName>
    </submittedName>
</protein>
<dbReference type="Pfam" id="PF08031">
    <property type="entry name" value="BBE"/>
    <property type="match status" value="1"/>
</dbReference>
<feature type="signal peptide" evidence="3">
    <location>
        <begin position="1"/>
        <end position="16"/>
    </location>
</feature>
<dbReference type="OrthoDB" id="9983560at2759"/>
<proteinExistence type="inferred from homology"/>
<reference evidence="5 6" key="1">
    <citation type="submission" date="2016-12" db="EMBL/GenBank/DDBJ databases">
        <title>The genomes of Aspergillus section Nigri reveals drivers in fungal speciation.</title>
        <authorList>
            <consortium name="DOE Joint Genome Institute"/>
            <person name="Vesth T.C."/>
            <person name="Nybo J."/>
            <person name="Theobald S."/>
            <person name="Brandl J."/>
            <person name="Frisvad J.C."/>
            <person name="Nielsen K.F."/>
            <person name="Lyhne E.K."/>
            <person name="Kogle M.E."/>
            <person name="Kuo A."/>
            <person name="Riley R."/>
            <person name="Clum A."/>
            <person name="Nolan M."/>
            <person name="Lipzen A."/>
            <person name="Salamov A."/>
            <person name="Henrissat B."/>
            <person name="Wiebenga A."/>
            <person name="De Vries R.P."/>
            <person name="Grigoriev I.V."/>
            <person name="Mortensen U.H."/>
            <person name="Andersen M.R."/>
            <person name="Baker S.E."/>
        </authorList>
    </citation>
    <scope>NUCLEOTIDE SEQUENCE [LARGE SCALE GENOMIC DNA]</scope>
    <source>
        <strain evidence="5 6">IBT 23096</strain>
    </source>
</reference>
<dbReference type="SUPFAM" id="SSF56176">
    <property type="entry name" value="FAD-binding/transporter-associated domain-like"/>
    <property type="match status" value="1"/>
</dbReference>
<comment type="caution">
    <text evidence="5">The sequence shown here is derived from an EMBL/GenBank/DDBJ whole genome shotgun (WGS) entry which is preliminary data.</text>
</comment>
<dbReference type="GeneID" id="36558759"/>
<dbReference type="Proteomes" id="UP000234275">
    <property type="component" value="Unassembled WGS sequence"/>
</dbReference>
<evidence type="ECO:0000256" key="2">
    <source>
        <dbReference type="ARBA" id="ARBA00023002"/>
    </source>
</evidence>
<dbReference type="InterPro" id="IPR036318">
    <property type="entry name" value="FAD-bd_PCMH-like_sf"/>
</dbReference>
<dbReference type="VEuPathDB" id="FungiDB:P170DRAFT_449683"/>
<keyword evidence="2" id="KW-0560">Oxidoreductase</keyword>
<dbReference type="PANTHER" id="PTHR13878:SF91">
    <property type="entry name" value="FAD BINDING DOMAIN PROTEIN (AFU_ORTHOLOGUE AFUA_6G12070)-RELATED"/>
    <property type="match status" value="1"/>
</dbReference>
<dbReference type="InterPro" id="IPR012951">
    <property type="entry name" value="BBE"/>
</dbReference>
<dbReference type="Gene3D" id="3.30.465.10">
    <property type="match status" value="2"/>
</dbReference>
<dbReference type="PANTHER" id="PTHR13878">
    <property type="entry name" value="GULONOLACTONE OXIDASE"/>
    <property type="match status" value="1"/>
</dbReference>
<evidence type="ECO:0000313" key="5">
    <source>
        <dbReference type="EMBL" id="PLB46163.1"/>
    </source>
</evidence>
<evidence type="ECO:0000313" key="6">
    <source>
        <dbReference type="Proteomes" id="UP000234275"/>
    </source>
</evidence>
<dbReference type="AlphaFoldDB" id="A0A2I2FZW1"/>
<feature type="domain" description="FAD-binding PCMH-type" evidence="4">
    <location>
        <begin position="113"/>
        <end position="301"/>
    </location>
</feature>